<keyword evidence="2" id="KW-0812">Transmembrane</keyword>
<evidence type="ECO:0000313" key="4">
    <source>
        <dbReference type="Proteomes" id="UP000422736"/>
    </source>
</evidence>
<accession>A0ABX6EYG9</accession>
<reference evidence="3 4" key="1">
    <citation type="submission" date="2016-03" db="EMBL/GenBank/DDBJ databases">
        <title>How can Kluyveromyces marxianus grow so fast - potential evolutionary course in Saccharomyces Complex revealed by comparative genomics.</title>
        <authorList>
            <person name="Mo W."/>
            <person name="Lu W."/>
            <person name="Yang X."/>
            <person name="Qi J."/>
            <person name="Lv H."/>
        </authorList>
    </citation>
    <scope>NUCLEOTIDE SEQUENCE [LARGE SCALE GENOMIC DNA]</scope>
    <source>
        <strain evidence="3 4">FIM1</strain>
    </source>
</reference>
<evidence type="ECO:0000313" key="3">
    <source>
        <dbReference type="EMBL" id="QGN16666.1"/>
    </source>
</evidence>
<proteinExistence type="predicted"/>
<keyword evidence="1" id="KW-0175">Coiled coil</keyword>
<protein>
    <submittedName>
        <fullName evidence="3">Conserved hypothetical membrane protein</fullName>
    </submittedName>
</protein>
<dbReference type="Proteomes" id="UP000422736">
    <property type="component" value="Chromosome 5"/>
</dbReference>
<gene>
    <name evidence="3" type="ORF">FIM1_3385</name>
</gene>
<sequence length="371" mass="43377">MTQNNKHQKSMMREPLERTWSDQKLLIITILLTTWSWFSRSNEKYERIINDSLRSYERCLEDENTVEQCINYFKVEALHGARKVFKQQYSKEIQSCFDNQEKRLLKLGRSDVRKALNSFNTCFVNKKQDVVSNGNIKLNYIIIAFIFGILGFSILRAIVIFSSWKSSNGRLERKCDKFTAKTNDSIKQIGEKLNIMTEQLNRTNQKIFELEYDNELWKKVQELEEIQTRLQLLLDQIKKDSSWELAKINTSIKPLLENKNLEKSPLVIQEKNTGLLFDMKTQKGITNWKKYVGKIEDHEGPPTKIPELTPLSFSPISPDLSKVNLFDKNGKPFRRVFLPGTGWITRNKCIQIMKEASISLRADENTNSITY</sequence>
<keyword evidence="2" id="KW-1133">Transmembrane helix</keyword>
<name>A0ABX6EYG9_KLUMA</name>
<feature type="coiled-coil region" evidence="1">
    <location>
        <begin position="186"/>
        <end position="240"/>
    </location>
</feature>
<dbReference type="EMBL" id="CP015058">
    <property type="protein sequence ID" value="QGN16666.1"/>
    <property type="molecule type" value="Genomic_DNA"/>
</dbReference>
<keyword evidence="2" id="KW-0472">Membrane</keyword>
<feature type="transmembrane region" description="Helical" evidence="2">
    <location>
        <begin position="140"/>
        <end position="164"/>
    </location>
</feature>
<evidence type="ECO:0000256" key="2">
    <source>
        <dbReference type="SAM" id="Phobius"/>
    </source>
</evidence>
<evidence type="ECO:0000256" key="1">
    <source>
        <dbReference type="SAM" id="Coils"/>
    </source>
</evidence>
<organism evidence="3 4">
    <name type="scientific">Kluyveromyces marxianus</name>
    <name type="common">Yeast</name>
    <name type="synonym">Candida kefyr</name>
    <dbReference type="NCBI Taxonomy" id="4911"/>
    <lineage>
        <taxon>Eukaryota</taxon>
        <taxon>Fungi</taxon>
        <taxon>Dikarya</taxon>
        <taxon>Ascomycota</taxon>
        <taxon>Saccharomycotina</taxon>
        <taxon>Saccharomycetes</taxon>
        <taxon>Saccharomycetales</taxon>
        <taxon>Saccharomycetaceae</taxon>
        <taxon>Kluyveromyces</taxon>
    </lineage>
</organism>
<keyword evidence="4" id="KW-1185">Reference proteome</keyword>